<proteinExistence type="predicted"/>
<accession>A0A8X6YAS4</accession>
<name>A0A8X6YAS4_9ARAC</name>
<dbReference type="Proteomes" id="UP000886998">
    <property type="component" value="Unassembled WGS sequence"/>
</dbReference>
<dbReference type="EMBL" id="BMAV01017196">
    <property type="protein sequence ID" value="GFY68682.1"/>
    <property type="molecule type" value="Genomic_DNA"/>
</dbReference>
<evidence type="ECO:0000313" key="2">
    <source>
        <dbReference type="Proteomes" id="UP000886998"/>
    </source>
</evidence>
<dbReference type="Gene3D" id="2.20.130.20">
    <property type="match status" value="1"/>
</dbReference>
<reference evidence="1" key="1">
    <citation type="submission" date="2020-08" db="EMBL/GenBank/DDBJ databases">
        <title>Multicomponent nature underlies the extraordinary mechanical properties of spider dragline silk.</title>
        <authorList>
            <person name="Kono N."/>
            <person name="Nakamura H."/>
            <person name="Mori M."/>
            <person name="Yoshida Y."/>
            <person name="Ohtoshi R."/>
            <person name="Malay A.D."/>
            <person name="Moran D.A.P."/>
            <person name="Tomita M."/>
            <person name="Numata K."/>
            <person name="Arakawa K."/>
        </authorList>
    </citation>
    <scope>NUCLEOTIDE SEQUENCE</scope>
</reference>
<comment type="caution">
    <text evidence="1">The sequence shown here is derived from an EMBL/GenBank/DDBJ whole genome shotgun (WGS) entry which is preliminary data.</text>
</comment>
<sequence length="58" mass="6900">RRKVNFRGRVVNAFPAQPAPLPQVEVKKEVEPPKKVQEVEEIRSYFPETWLWEMHKIG</sequence>
<protein>
    <submittedName>
        <fullName evidence="1">Uncharacterized protein</fullName>
    </submittedName>
</protein>
<gene>
    <name evidence="1" type="ORF">TNIN_198241</name>
</gene>
<feature type="non-terminal residue" evidence="1">
    <location>
        <position position="1"/>
    </location>
</feature>
<dbReference type="OrthoDB" id="9998011at2759"/>
<keyword evidence="2" id="KW-1185">Reference proteome</keyword>
<evidence type="ECO:0000313" key="1">
    <source>
        <dbReference type="EMBL" id="GFY68682.1"/>
    </source>
</evidence>
<organism evidence="1 2">
    <name type="scientific">Trichonephila inaurata madagascariensis</name>
    <dbReference type="NCBI Taxonomy" id="2747483"/>
    <lineage>
        <taxon>Eukaryota</taxon>
        <taxon>Metazoa</taxon>
        <taxon>Ecdysozoa</taxon>
        <taxon>Arthropoda</taxon>
        <taxon>Chelicerata</taxon>
        <taxon>Arachnida</taxon>
        <taxon>Araneae</taxon>
        <taxon>Araneomorphae</taxon>
        <taxon>Entelegynae</taxon>
        <taxon>Araneoidea</taxon>
        <taxon>Nephilidae</taxon>
        <taxon>Trichonephila</taxon>
        <taxon>Trichonephila inaurata</taxon>
    </lineage>
</organism>
<dbReference type="AlphaFoldDB" id="A0A8X6YAS4"/>